<evidence type="ECO:0000256" key="5">
    <source>
        <dbReference type="ARBA" id="ARBA00022630"/>
    </source>
</evidence>
<evidence type="ECO:0000256" key="9">
    <source>
        <dbReference type="ARBA" id="ARBA00048305"/>
    </source>
</evidence>
<comment type="similarity">
    <text evidence="3">Belongs to the FAD-dependent oxidoreductase 2 family. NadB subfamily.</text>
</comment>
<dbReference type="SUPFAM" id="SSF46977">
    <property type="entry name" value="Succinate dehydrogenase/fumarate reductase flavoprotein C-terminal domain"/>
    <property type="match status" value="1"/>
</dbReference>
<dbReference type="SUPFAM" id="SSF51905">
    <property type="entry name" value="FAD/NAD(P)-binding domain"/>
    <property type="match status" value="1"/>
</dbReference>
<evidence type="ECO:0000259" key="11">
    <source>
        <dbReference type="Pfam" id="PF02910"/>
    </source>
</evidence>
<keyword evidence="13" id="KW-1185">Reference proteome</keyword>
<sequence>MIIVVGSGLAGMLCALELAPLPCLLVTRAPLGQEASTPWAQGGIAAAVGPDDSIESHVADTLAAGDGLCDAEAVARIVGDGPAVIEALEARGVRFDRDADGRLRLGLEAAHSRHRIVHAGGDATGAEICRTLAASVRAAAHITLREGATLRQLSVRDGRLCGAWIDDAYVPADAVVLATGGLGGLYDATTNPAGAVGSGIALALRAGAGLRDMAFVQFHPTALDTGTAGQVPLVSEAVRGAGARLVDETGAAFTDPLAPRDVVARAVYGHRQTGHRTLLDATGIADFGGRFPGVSAICAAHGIDPRIEPIPVRPAAHYHMGGIAVDADGRSTVPGLWACGEVACTGLHGANRLASNSLLEAASTARRVAHTIASVGPGGASSVRAEPAEPMAFCPTRRDEVRRILSVRCGVLRDGDGLAAAVAQLRSDAARNDDSLVALAIAVSAYARCESRGAHTRLDFPDREAVPVRRLWTAASLTEAARERMRADTTRERMRADTTRERMRADITIERMSHQDEFHV</sequence>
<dbReference type="InterPro" id="IPR005288">
    <property type="entry name" value="NadB"/>
</dbReference>
<evidence type="ECO:0000256" key="8">
    <source>
        <dbReference type="ARBA" id="ARBA00023002"/>
    </source>
</evidence>
<dbReference type="PANTHER" id="PTHR42716:SF2">
    <property type="entry name" value="L-ASPARTATE OXIDASE, CHLOROPLASTIC"/>
    <property type="match status" value="1"/>
</dbReference>
<organism evidence="12 13">
    <name type="scientific">Endobacter medicaginis</name>
    <dbReference type="NCBI Taxonomy" id="1181271"/>
    <lineage>
        <taxon>Bacteria</taxon>
        <taxon>Pseudomonadati</taxon>
        <taxon>Pseudomonadota</taxon>
        <taxon>Alphaproteobacteria</taxon>
        <taxon>Acetobacterales</taxon>
        <taxon>Acetobacteraceae</taxon>
        <taxon>Endobacter</taxon>
    </lineage>
</organism>
<dbReference type="SUPFAM" id="SSF56425">
    <property type="entry name" value="Succinate dehydrogenase/fumarate reductase flavoprotein, catalytic domain"/>
    <property type="match status" value="1"/>
</dbReference>
<evidence type="ECO:0000256" key="2">
    <source>
        <dbReference type="ARBA" id="ARBA00004950"/>
    </source>
</evidence>
<evidence type="ECO:0000313" key="12">
    <source>
        <dbReference type="EMBL" id="MBB3175193.1"/>
    </source>
</evidence>
<keyword evidence="7" id="KW-0274">FAD</keyword>
<evidence type="ECO:0000256" key="1">
    <source>
        <dbReference type="ARBA" id="ARBA00001974"/>
    </source>
</evidence>
<dbReference type="NCBIfam" id="NF005701">
    <property type="entry name" value="PRK07512.1"/>
    <property type="match status" value="1"/>
</dbReference>
<feature type="domain" description="FAD-dependent oxidoreductase 2 FAD-binding" evidence="10">
    <location>
        <begin position="2"/>
        <end position="358"/>
    </location>
</feature>
<dbReference type="Gene3D" id="1.20.58.100">
    <property type="entry name" value="Fumarate reductase/succinate dehydrogenase flavoprotein-like, C-terminal domain"/>
    <property type="match status" value="1"/>
</dbReference>
<dbReference type="RefSeq" id="WP_183275493.1">
    <property type="nucleotide sequence ID" value="NZ_JACHXV010000021.1"/>
</dbReference>
<evidence type="ECO:0000256" key="4">
    <source>
        <dbReference type="ARBA" id="ARBA00012173"/>
    </source>
</evidence>
<dbReference type="EC" id="1.4.3.16" evidence="4"/>
<keyword evidence="5" id="KW-0285">Flavoprotein</keyword>
<dbReference type="Gene3D" id="3.50.50.60">
    <property type="entry name" value="FAD/NAD(P)-binding domain"/>
    <property type="match status" value="1"/>
</dbReference>
<dbReference type="PANTHER" id="PTHR42716">
    <property type="entry name" value="L-ASPARTATE OXIDASE"/>
    <property type="match status" value="1"/>
</dbReference>
<dbReference type="EMBL" id="JACHXV010000021">
    <property type="protein sequence ID" value="MBB3175193.1"/>
    <property type="molecule type" value="Genomic_DNA"/>
</dbReference>
<feature type="domain" description="Fumarate reductase/succinate dehydrogenase flavoprotein-like C-terminal" evidence="11">
    <location>
        <begin position="437"/>
        <end position="478"/>
    </location>
</feature>
<evidence type="ECO:0000313" key="13">
    <source>
        <dbReference type="Proteomes" id="UP000557688"/>
    </source>
</evidence>
<dbReference type="Pfam" id="PF02910">
    <property type="entry name" value="Succ_DH_flav_C"/>
    <property type="match status" value="1"/>
</dbReference>
<dbReference type="GO" id="GO:0008734">
    <property type="term" value="F:L-aspartate oxidase activity"/>
    <property type="evidence" value="ECO:0007669"/>
    <property type="project" value="UniProtKB-EC"/>
</dbReference>
<dbReference type="AlphaFoldDB" id="A0A839V340"/>
<evidence type="ECO:0000256" key="6">
    <source>
        <dbReference type="ARBA" id="ARBA00022642"/>
    </source>
</evidence>
<name>A0A839V340_9PROT</name>
<dbReference type="Pfam" id="PF00890">
    <property type="entry name" value="FAD_binding_2"/>
    <property type="match status" value="1"/>
</dbReference>
<dbReference type="UniPathway" id="UPA00253">
    <property type="reaction ID" value="UER00326"/>
</dbReference>
<dbReference type="InterPro" id="IPR015939">
    <property type="entry name" value="Fum_Rdtase/Succ_DH_flav-like_C"/>
</dbReference>
<dbReference type="InterPro" id="IPR036188">
    <property type="entry name" value="FAD/NAD-bd_sf"/>
</dbReference>
<dbReference type="Proteomes" id="UP000557688">
    <property type="component" value="Unassembled WGS sequence"/>
</dbReference>
<comment type="pathway">
    <text evidence="2">Cofactor biosynthesis; NAD(+) biosynthesis; iminoaspartate from L-aspartate (oxidase route): step 1/1.</text>
</comment>
<keyword evidence="6" id="KW-0662">Pyridine nucleotide biosynthesis</keyword>
<comment type="catalytic activity">
    <reaction evidence="9">
        <text>L-aspartate + O2 = iminosuccinate + H2O2</text>
        <dbReference type="Rhea" id="RHEA:25876"/>
        <dbReference type="ChEBI" id="CHEBI:15379"/>
        <dbReference type="ChEBI" id="CHEBI:16240"/>
        <dbReference type="ChEBI" id="CHEBI:29991"/>
        <dbReference type="ChEBI" id="CHEBI:77875"/>
        <dbReference type="EC" id="1.4.3.16"/>
    </reaction>
    <physiologicalReaction direction="left-to-right" evidence="9">
        <dbReference type="Rhea" id="RHEA:25877"/>
    </physiologicalReaction>
</comment>
<accession>A0A839V340</accession>
<protein>
    <recommendedName>
        <fullName evidence="4">L-aspartate oxidase</fullName>
        <ecNumber evidence="4">1.4.3.16</ecNumber>
    </recommendedName>
</protein>
<evidence type="ECO:0000259" key="10">
    <source>
        <dbReference type="Pfam" id="PF00890"/>
    </source>
</evidence>
<reference evidence="12 13" key="1">
    <citation type="submission" date="2020-08" db="EMBL/GenBank/DDBJ databases">
        <title>Genomic Encyclopedia of Type Strains, Phase III (KMG-III): the genomes of soil and plant-associated and newly described type strains.</title>
        <authorList>
            <person name="Whitman W."/>
        </authorList>
    </citation>
    <scope>NUCLEOTIDE SEQUENCE [LARGE SCALE GENOMIC DNA]</scope>
    <source>
        <strain evidence="12 13">CECT 8088</strain>
    </source>
</reference>
<dbReference type="InterPro" id="IPR003953">
    <property type="entry name" value="FAD-dep_OxRdtase_2_FAD-bd"/>
</dbReference>
<dbReference type="InterPro" id="IPR027477">
    <property type="entry name" value="Succ_DH/fumarate_Rdtase_cat_sf"/>
</dbReference>
<comment type="cofactor">
    <cofactor evidence="1">
        <name>FAD</name>
        <dbReference type="ChEBI" id="CHEBI:57692"/>
    </cofactor>
</comment>
<evidence type="ECO:0000256" key="3">
    <source>
        <dbReference type="ARBA" id="ARBA00008562"/>
    </source>
</evidence>
<gene>
    <name evidence="12" type="ORF">FHR90_003047</name>
</gene>
<evidence type="ECO:0000256" key="7">
    <source>
        <dbReference type="ARBA" id="ARBA00022827"/>
    </source>
</evidence>
<dbReference type="PRINTS" id="PR00368">
    <property type="entry name" value="FADPNR"/>
</dbReference>
<comment type="caution">
    <text evidence="12">The sequence shown here is derived from an EMBL/GenBank/DDBJ whole genome shotgun (WGS) entry which is preliminary data.</text>
</comment>
<keyword evidence="8 12" id="KW-0560">Oxidoreductase</keyword>
<dbReference type="Gene3D" id="3.90.700.10">
    <property type="entry name" value="Succinate dehydrogenase/fumarate reductase flavoprotein, catalytic domain"/>
    <property type="match status" value="1"/>
</dbReference>
<dbReference type="GO" id="GO:0034628">
    <property type="term" value="P:'de novo' NAD+ biosynthetic process from L-aspartate"/>
    <property type="evidence" value="ECO:0007669"/>
    <property type="project" value="TreeGrafter"/>
</dbReference>
<dbReference type="InterPro" id="IPR037099">
    <property type="entry name" value="Fum_R/Succ_DH_flav-like_C_sf"/>
</dbReference>
<proteinExistence type="inferred from homology"/>